<organism evidence="2">
    <name type="scientific">Selaginella moellendorffii</name>
    <name type="common">Spikemoss</name>
    <dbReference type="NCBI Taxonomy" id="88036"/>
    <lineage>
        <taxon>Eukaryota</taxon>
        <taxon>Viridiplantae</taxon>
        <taxon>Streptophyta</taxon>
        <taxon>Embryophyta</taxon>
        <taxon>Tracheophyta</taxon>
        <taxon>Lycopodiopsida</taxon>
        <taxon>Selaginellales</taxon>
        <taxon>Selaginellaceae</taxon>
        <taxon>Selaginella</taxon>
    </lineage>
</organism>
<dbReference type="AlphaFoldDB" id="D8SZ03"/>
<protein>
    <submittedName>
        <fullName evidence="1">Uncharacterized protein</fullName>
    </submittedName>
</protein>
<dbReference type="InParanoid" id="D8SZ03"/>
<dbReference type="EMBL" id="GL377654">
    <property type="protein sequence ID" value="EFJ10405.1"/>
    <property type="molecule type" value="Genomic_DNA"/>
</dbReference>
<evidence type="ECO:0000313" key="2">
    <source>
        <dbReference type="Proteomes" id="UP000001514"/>
    </source>
</evidence>
<dbReference type="HOGENOM" id="CLU_1484436_0_0_1"/>
<dbReference type="Gramene" id="EFJ10405">
    <property type="protein sequence ID" value="EFJ10405"/>
    <property type="gene ID" value="SELMODRAFT_427247"/>
</dbReference>
<accession>D8SZ03</accession>
<proteinExistence type="predicted"/>
<keyword evidence="2" id="KW-1185">Reference proteome</keyword>
<evidence type="ECO:0000313" key="1">
    <source>
        <dbReference type="EMBL" id="EFJ10405.1"/>
    </source>
</evidence>
<sequence length="182" mass="20242">MEKSSYGKYCRREFHFLEPSGMTNPPVGRYGSLGTAAPPPLDEPAKELLVATDCDKEEREFAKDLHLLVMAMEKAFESLVVHLMERQRHKNSQASTTLVWILQKPVLMVMIPLKLAKLMMTLADELLDPTEAAASTPEPLAETDGPTLDPELSAAITSVNNIVFYLRNQTPKLLYANISKNG</sequence>
<name>D8SZ03_SELML</name>
<dbReference type="Proteomes" id="UP000001514">
    <property type="component" value="Unassembled WGS sequence"/>
</dbReference>
<dbReference type="KEGG" id="smo:SELMODRAFT_427247"/>
<gene>
    <name evidence="1" type="ORF">SELMODRAFT_427247</name>
</gene>
<reference evidence="1 2" key="1">
    <citation type="journal article" date="2011" name="Science">
        <title>The Selaginella genome identifies genetic changes associated with the evolution of vascular plants.</title>
        <authorList>
            <person name="Banks J.A."/>
            <person name="Nishiyama T."/>
            <person name="Hasebe M."/>
            <person name="Bowman J.L."/>
            <person name="Gribskov M."/>
            <person name="dePamphilis C."/>
            <person name="Albert V.A."/>
            <person name="Aono N."/>
            <person name="Aoyama T."/>
            <person name="Ambrose B.A."/>
            <person name="Ashton N.W."/>
            <person name="Axtell M.J."/>
            <person name="Barker E."/>
            <person name="Barker M.S."/>
            <person name="Bennetzen J.L."/>
            <person name="Bonawitz N.D."/>
            <person name="Chapple C."/>
            <person name="Cheng C."/>
            <person name="Correa L.G."/>
            <person name="Dacre M."/>
            <person name="DeBarry J."/>
            <person name="Dreyer I."/>
            <person name="Elias M."/>
            <person name="Engstrom E.M."/>
            <person name="Estelle M."/>
            <person name="Feng L."/>
            <person name="Finet C."/>
            <person name="Floyd S.K."/>
            <person name="Frommer W.B."/>
            <person name="Fujita T."/>
            <person name="Gramzow L."/>
            <person name="Gutensohn M."/>
            <person name="Harholt J."/>
            <person name="Hattori M."/>
            <person name="Heyl A."/>
            <person name="Hirai T."/>
            <person name="Hiwatashi Y."/>
            <person name="Ishikawa M."/>
            <person name="Iwata M."/>
            <person name="Karol K.G."/>
            <person name="Koehler B."/>
            <person name="Kolukisaoglu U."/>
            <person name="Kubo M."/>
            <person name="Kurata T."/>
            <person name="Lalonde S."/>
            <person name="Li K."/>
            <person name="Li Y."/>
            <person name="Litt A."/>
            <person name="Lyons E."/>
            <person name="Manning G."/>
            <person name="Maruyama T."/>
            <person name="Michael T.P."/>
            <person name="Mikami K."/>
            <person name="Miyazaki S."/>
            <person name="Morinaga S."/>
            <person name="Murata T."/>
            <person name="Mueller-Roeber B."/>
            <person name="Nelson D.R."/>
            <person name="Obara M."/>
            <person name="Oguri Y."/>
            <person name="Olmstead R.G."/>
            <person name="Onodera N."/>
            <person name="Petersen B.L."/>
            <person name="Pils B."/>
            <person name="Prigge M."/>
            <person name="Rensing S.A."/>
            <person name="Riano-Pachon D.M."/>
            <person name="Roberts A.W."/>
            <person name="Sato Y."/>
            <person name="Scheller H.V."/>
            <person name="Schulz B."/>
            <person name="Schulz C."/>
            <person name="Shakirov E.V."/>
            <person name="Shibagaki N."/>
            <person name="Shinohara N."/>
            <person name="Shippen D.E."/>
            <person name="Soerensen I."/>
            <person name="Sotooka R."/>
            <person name="Sugimoto N."/>
            <person name="Sugita M."/>
            <person name="Sumikawa N."/>
            <person name="Tanurdzic M."/>
            <person name="Theissen G."/>
            <person name="Ulvskov P."/>
            <person name="Wakazuki S."/>
            <person name="Weng J.K."/>
            <person name="Willats W.W."/>
            <person name="Wipf D."/>
            <person name="Wolf P.G."/>
            <person name="Yang L."/>
            <person name="Zimmer A.D."/>
            <person name="Zhu Q."/>
            <person name="Mitros T."/>
            <person name="Hellsten U."/>
            <person name="Loque D."/>
            <person name="Otillar R."/>
            <person name="Salamov A."/>
            <person name="Schmutz J."/>
            <person name="Shapiro H."/>
            <person name="Lindquist E."/>
            <person name="Lucas S."/>
            <person name="Rokhsar D."/>
            <person name="Grigoriev I.V."/>
        </authorList>
    </citation>
    <scope>NUCLEOTIDE SEQUENCE [LARGE SCALE GENOMIC DNA]</scope>
</reference>